<evidence type="ECO:0000256" key="3">
    <source>
        <dbReference type="SAM" id="MobiDB-lite"/>
    </source>
</evidence>
<feature type="coiled-coil region" evidence="2">
    <location>
        <begin position="169"/>
        <end position="196"/>
    </location>
</feature>
<dbReference type="Pfam" id="PF23055">
    <property type="entry name" value="DUF7041"/>
    <property type="match status" value="1"/>
</dbReference>
<dbReference type="PANTHER" id="PTHR33327:SF3">
    <property type="entry name" value="RNA-DIRECTED DNA POLYMERASE"/>
    <property type="match status" value="1"/>
</dbReference>
<keyword evidence="2" id="KW-0175">Coiled coil</keyword>
<sequence length="647" mass="73911">MSAAVAPFPPFHEGNIKNWFLQMEAIFTVRRITDQKTKFGHVVAVLPPAIVDEVSDFLEAVPEVEPYARLKEAILRRMGRTEESLIRELFSNLTCDGRTPSQLLRYMKSRLGKNTMADSILKSLWLDRLPTTITQILAPMSENTSIDQLADAADRIFSQLDNQTTPVHSAEATRDHSSLEKTVEDLQRQVKDLTLALKSRGRSRFPSRRRFRSRPRSSSRDKDATSTMCYYHRRFGSKAHYCVKPCTYTAVAENKTASDRLFYVTDTRNNLRFLVDTGAAISVLPVRDKARQQPFQLRLQAANGSSINTYGTKSLTLNIGMRRDFTWNFTVADVQMPILGADFLAHYDLAVRMNNHSLTDNLTRLCVLGTYSKLTTTGITVATCHNKEYLDLLNQYQDLLRPAGSIDSTKHQTQHCIKTTGQPVFSRPRRLAPDKLKFAKKAFDDMLREGVIRPSDSPYASPLHLVPKPGKEDYRICVDYRRLNYITVRDRYPIPHLHDFTSAVTTPPVSSSFIQDLRLKMANLCYTPPRHCPSDIYLPHQLKDCEFVFVRNDSVKRPLTPAYTGPFRVLKRADKYFQIQKGIHTDNVSIDRLKPAFIEKPSSHTTSQSTPQVQENVKTPVSLDKPKYTSSGRKVTFPKKFETFYYY</sequence>
<proteinExistence type="predicted"/>
<feature type="region of interest" description="Disordered" evidence="3">
    <location>
        <begin position="200"/>
        <end position="223"/>
    </location>
</feature>
<name>A0A812E8W5_ACAPH</name>
<dbReference type="OrthoDB" id="1701144at2759"/>
<dbReference type="GO" id="GO:0006508">
    <property type="term" value="P:proteolysis"/>
    <property type="evidence" value="ECO:0007669"/>
    <property type="project" value="InterPro"/>
</dbReference>
<accession>A0A812E8W5</accession>
<keyword evidence="1" id="KW-0378">Hydrolase</keyword>
<dbReference type="CDD" id="cd06094">
    <property type="entry name" value="RP_Saci_like"/>
    <property type="match status" value="1"/>
</dbReference>
<dbReference type="Proteomes" id="UP000597762">
    <property type="component" value="Unassembled WGS sequence"/>
</dbReference>
<dbReference type="InterPro" id="IPR001995">
    <property type="entry name" value="Peptidase_A2_cat"/>
</dbReference>
<dbReference type="Gene3D" id="3.10.10.10">
    <property type="entry name" value="HIV Type 1 Reverse Transcriptase, subunit A, domain 1"/>
    <property type="match status" value="1"/>
</dbReference>
<feature type="compositionally biased region" description="Basic residues" evidence="3">
    <location>
        <begin position="200"/>
        <end position="217"/>
    </location>
</feature>
<evidence type="ECO:0000259" key="4">
    <source>
        <dbReference type="PROSITE" id="PS50175"/>
    </source>
</evidence>
<evidence type="ECO:0000313" key="5">
    <source>
        <dbReference type="EMBL" id="CAE1316056.1"/>
    </source>
</evidence>
<dbReference type="FunFam" id="2.40.70.10:FF:000130">
    <property type="entry name" value="Retrovirus-related Pol polyprotein from transposon opus-like Protein"/>
    <property type="match status" value="1"/>
</dbReference>
<dbReference type="SUPFAM" id="SSF50630">
    <property type="entry name" value="Acid proteases"/>
    <property type="match status" value="1"/>
</dbReference>
<dbReference type="PANTHER" id="PTHR33327">
    <property type="entry name" value="ENDONUCLEASE"/>
    <property type="match status" value="1"/>
</dbReference>
<comment type="caution">
    <text evidence="5">The sequence shown here is derived from an EMBL/GenBank/DDBJ whole genome shotgun (WGS) entry which is preliminary data.</text>
</comment>
<dbReference type="SUPFAM" id="SSF56672">
    <property type="entry name" value="DNA/RNA polymerases"/>
    <property type="match status" value="1"/>
</dbReference>
<dbReference type="PROSITE" id="PS50175">
    <property type="entry name" value="ASP_PROT_RETROV"/>
    <property type="match status" value="1"/>
</dbReference>
<dbReference type="Gene3D" id="2.40.70.10">
    <property type="entry name" value="Acid Proteases"/>
    <property type="match status" value="1"/>
</dbReference>
<dbReference type="InterPro" id="IPR043502">
    <property type="entry name" value="DNA/RNA_pol_sf"/>
</dbReference>
<dbReference type="EMBL" id="CAHIKZ030004829">
    <property type="protein sequence ID" value="CAE1316056.1"/>
    <property type="molecule type" value="Genomic_DNA"/>
</dbReference>
<dbReference type="InterPro" id="IPR021109">
    <property type="entry name" value="Peptidase_aspartic_dom_sf"/>
</dbReference>
<dbReference type="AlphaFoldDB" id="A0A812E8W5"/>
<keyword evidence="6" id="KW-1185">Reference proteome</keyword>
<protein>
    <recommendedName>
        <fullName evidence="4">Peptidase A2 domain-containing protein</fullName>
    </recommendedName>
</protein>
<feature type="domain" description="Peptidase A2" evidence="4">
    <location>
        <begin position="271"/>
        <end position="343"/>
    </location>
</feature>
<evidence type="ECO:0000313" key="6">
    <source>
        <dbReference type="Proteomes" id="UP000597762"/>
    </source>
</evidence>
<organism evidence="5 6">
    <name type="scientific">Acanthosepion pharaonis</name>
    <name type="common">Pharaoh cuttlefish</name>
    <name type="synonym">Sepia pharaonis</name>
    <dbReference type="NCBI Taxonomy" id="158019"/>
    <lineage>
        <taxon>Eukaryota</taxon>
        <taxon>Metazoa</taxon>
        <taxon>Spiralia</taxon>
        <taxon>Lophotrochozoa</taxon>
        <taxon>Mollusca</taxon>
        <taxon>Cephalopoda</taxon>
        <taxon>Coleoidea</taxon>
        <taxon>Decapodiformes</taxon>
        <taxon>Sepiida</taxon>
        <taxon>Sepiina</taxon>
        <taxon>Sepiidae</taxon>
        <taxon>Acanthosepion</taxon>
    </lineage>
</organism>
<evidence type="ECO:0000256" key="1">
    <source>
        <dbReference type="ARBA" id="ARBA00022801"/>
    </source>
</evidence>
<feature type="region of interest" description="Disordered" evidence="3">
    <location>
        <begin position="601"/>
        <end position="625"/>
    </location>
</feature>
<evidence type="ECO:0000256" key="2">
    <source>
        <dbReference type="SAM" id="Coils"/>
    </source>
</evidence>
<dbReference type="InterPro" id="IPR055469">
    <property type="entry name" value="DUF7041"/>
</dbReference>
<dbReference type="GO" id="GO:0004190">
    <property type="term" value="F:aspartic-type endopeptidase activity"/>
    <property type="evidence" value="ECO:0007669"/>
    <property type="project" value="InterPro"/>
</dbReference>
<feature type="compositionally biased region" description="Low complexity" evidence="3">
    <location>
        <begin position="603"/>
        <end position="612"/>
    </location>
</feature>
<gene>
    <name evidence="5" type="ORF">SPHA_66858</name>
</gene>
<reference evidence="5" key="1">
    <citation type="submission" date="2021-01" db="EMBL/GenBank/DDBJ databases">
        <authorList>
            <person name="Li R."/>
            <person name="Bekaert M."/>
        </authorList>
    </citation>
    <scope>NUCLEOTIDE SEQUENCE</scope>
    <source>
        <strain evidence="5">Farmed</strain>
    </source>
</reference>
<dbReference type="InterPro" id="IPR034132">
    <property type="entry name" value="RP_Saci-like"/>
</dbReference>